<sequence>MALVTAGIAQAVGAIVLSVSASSLLRKDAELFGQPVLAVFTLAAFSALGLFIFQNRHAERFALSYVHEVRLAYARHALLLPFDGKAPGVGLSLTRLVNDLGAIKLWLSRGLLALIALVPTVATLGTWIFLAEPTLLVPLCAVIGMWGLALLATLPPLRHSIRRSRQKRGGMALLLGRALPDRLPLLLHGRLEPLMRRLARRSEKVCSYLIQRATWSGVLKACSRATFPVAVGLFVVTSLDSAETIVLFLMLFSFLATQLETGASGIEYYEANKVAREKLARVFALTALKPQSKAPGNKADWHAPIVISDLRLPSGASVSARIEPATCNDIVLTAPEDRHFLALSLAGLTVSSEHGSIRLGEIDYASLGAKEIWRAVALVSQANGIPEETGAKQAAILGMKSGVSDEVPESLFEIFELQSDWDSRTAARLSEADRLNIRLARALLRQPKVLIIQDSGICRTNATGKKVRELAEDAGMTLLFLSAPKTD</sequence>
<dbReference type="RefSeq" id="WP_265681213.1">
    <property type="nucleotide sequence ID" value="NZ_CP120863.1"/>
</dbReference>
<accession>A0ABY8EYT9</accession>
<keyword evidence="8" id="KW-1185">Reference proteome</keyword>
<dbReference type="PROSITE" id="PS50929">
    <property type="entry name" value="ABC_TM1F"/>
    <property type="match status" value="1"/>
</dbReference>
<dbReference type="InterPro" id="IPR011527">
    <property type="entry name" value="ABC1_TM_dom"/>
</dbReference>
<dbReference type="InterPro" id="IPR036640">
    <property type="entry name" value="ABC1_TM_sf"/>
</dbReference>
<evidence type="ECO:0000313" key="7">
    <source>
        <dbReference type="EMBL" id="WFE88210.1"/>
    </source>
</evidence>
<evidence type="ECO:0000256" key="3">
    <source>
        <dbReference type="ARBA" id="ARBA00022989"/>
    </source>
</evidence>
<dbReference type="EMBL" id="CP120863">
    <property type="protein sequence ID" value="WFE88210.1"/>
    <property type="molecule type" value="Genomic_DNA"/>
</dbReference>
<evidence type="ECO:0000259" key="6">
    <source>
        <dbReference type="PROSITE" id="PS50929"/>
    </source>
</evidence>
<keyword evidence="2 5" id="KW-0812">Transmembrane</keyword>
<feature type="transmembrane region" description="Helical" evidence="5">
    <location>
        <begin position="31"/>
        <end position="53"/>
    </location>
</feature>
<evidence type="ECO:0000256" key="2">
    <source>
        <dbReference type="ARBA" id="ARBA00022692"/>
    </source>
</evidence>
<feature type="domain" description="ABC transmembrane type-1" evidence="6">
    <location>
        <begin position="1"/>
        <end position="271"/>
    </location>
</feature>
<evidence type="ECO:0000256" key="1">
    <source>
        <dbReference type="ARBA" id="ARBA00004651"/>
    </source>
</evidence>
<feature type="transmembrane region" description="Helical" evidence="5">
    <location>
        <begin position="229"/>
        <end position="255"/>
    </location>
</feature>
<gene>
    <name evidence="7" type="ORF">K1718_18835</name>
</gene>
<organism evidence="7 8">
    <name type="scientific">Roseibium porphyridii</name>
    <dbReference type="NCBI Taxonomy" id="2866279"/>
    <lineage>
        <taxon>Bacteria</taxon>
        <taxon>Pseudomonadati</taxon>
        <taxon>Pseudomonadota</taxon>
        <taxon>Alphaproteobacteria</taxon>
        <taxon>Hyphomicrobiales</taxon>
        <taxon>Stappiaceae</taxon>
        <taxon>Roseibium</taxon>
    </lineage>
</organism>
<name>A0ABY8EYT9_9HYPH</name>
<dbReference type="Proteomes" id="UP001209803">
    <property type="component" value="Chromosome"/>
</dbReference>
<dbReference type="SUPFAM" id="SSF52540">
    <property type="entry name" value="P-loop containing nucleoside triphosphate hydrolases"/>
    <property type="match status" value="1"/>
</dbReference>
<keyword evidence="3 5" id="KW-1133">Transmembrane helix</keyword>
<protein>
    <recommendedName>
        <fullName evidence="6">ABC transmembrane type-1 domain-containing protein</fullName>
    </recommendedName>
</protein>
<feature type="transmembrane region" description="Helical" evidence="5">
    <location>
        <begin position="111"/>
        <end position="130"/>
    </location>
</feature>
<feature type="transmembrane region" description="Helical" evidence="5">
    <location>
        <begin position="136"/>
        <end position="157"/>
    </location>
</feature>
<evidence type="ECO:0000256" key="4">
    <source>
        <dbReference type="ARBA" id="ARBA00023136"/>
    </source>
</evidence>
<dbReference type="Gene3D" id="3.40.50.300">
    <property type="entry name" value="P-loop containing nucleotide triphosphate hydrolases"/>
    <property type="match status" value="1"/>
</dbReference>
<evidence type="ECO:0000313" key="8">
    <source>
        <dbReference type="Proteomes" id="UP001209803"/>
    </source>
</evidence>
<comment type="subcellular location">
    <subcellularLocation>
        <location evidence="1">Cell membrane</location>
        <topology evidence="1">Multi-pass membrane protein</topology>
    </subcellularLocation>
</comment>
<dbReference type="Gene3D" id="1.20.1560.10">
    <property type="entry name" value="ABC transporter type 1, transmembrane domain"/>
    <property type="match status" value="1"/>
</dbReference>
<reference evidence="7 8" key="1">
    <citation type="submission" date="2023-03" db="EMBL/GenBank/DDBJ databases">
        <title>Roseibium porphyridii sp. nov. and Roseibium rhodosorbium sp. nov. isolated from marine algae, Porphyridium cruentum and Rhodosorus marinus, respectively.</title>
        <authorList>
            <person name="Lee M.W."/>
            <person name="Choi B.J."/>
            <person name="Lee J.K."/>
            <person name="Choi D.G."/>
            <person name="Baek J.H."/>
            <person name="Bayburt H."/>
            <person name="Kim J.M."/>
            <person name="Han D.M."/>
            <person name="Kim K.H."/>
            <person name="Jeon C.O."/>
        </authorList>
    </citation>
    <scope>NUCLEOTIDE SEQUENCE [LARGE SCALE GENOMIC DNA]</scope>
    <source>
        <strain evidence="7 8">KMA01</strain>
    </source>
</reference>
<keyword evidence="4 5" id="KW-0472">Membrane</keyword>
<dbReference type="SUPFAM" id="SSF90123">
    <property type="entry name" value="ABC transporter transmembrane region"/>
    <property type="match status" value="1"/>
</dbReference>
<evidence type="ECO:0000256" key="5">
    <source>
        <dbReference type="SAM" id="Phobius"/>
    </source>
</evidence>
<dbReference type="InterPro" id="IPR027417">
    <property type="entry name" value="P-loop_NTPase"/>
</dbReference>
<proteinExistence type="predicted"/>